<evidence type="ECO:0000313" key="4">
    <source>
        <dbReference type="Proteomes" id="UP000465301"/>
    </source>
</evidence>
<dbReference type="EMBL" id="BLLA01000001">
    <property type="protein sequence ID" value="GFG96722.1"/>
    <property type="molecule type" value="Genomic_DNA"/>
</dbReference>
<dbReference type="FunFam" id="3.40.50.720:FF:000084">
    <property type="entry name" value="Short-chain dehydrogenase reductase"/>
    <property type="match status" value="1"/>
</dbReference>
<name>A0A7I9Z7A2_9MYCO</name>
<proteinExistence type="inferred from homology"/>
<dbReference type="PROSITE" id="PS00061">
    <property type="entry name" value="ADH_SHORT"/>
    <property type="match status" value="1"/>
</dbReference>
<evidence type="ECO:0000256" key="1">
    <source>
        <dbReference type="ARBA" id="ARBA00006484"/>
    </source>
</evidence>
<comment type="similarity">
    <text evidence="1">Belongs to the short-chain dehydrogenases/reductases (SDR) family.</text>
</comment>
<keyword evidence="4" id="KW-1185">Reference proteome</keyword>
<keyword evidence="2" id="KW-0560">Oxidoreductase</keyword>
<dbReference type="InterPro" id="IPR002347">
    <property type="entry name" value="SDR_fam"/>
</dbReference>
<dbReference type="Gene3D" id="3.40.50.720">
    <property type="entry name" value="NAD(P)-binding Rossmann-like Domain"/>
    <property type="match status" value="1"/>
</dbReference>
<comment type="caution">
    <text evidence="3">The sequence shown here is derived from an EMBL/GenBank/DDBJ whole genome shotgun (WGS) entry which is preliminary data.</text>
</comment>
<sequence>MTRRLEGKVAIVTGAGSGIGWAAAHLFAAEGARVVCADISGREDDVAASIGAAAAPVHVDVTRGVDVKRMVDTAARQFGTLDVLMNNAGAGGRHQRLADVDEESFDQLIAVNLRGTFLGMKYAIPAMLKSGGGSIVNTASASALVGWKGLATYAAAKAAVVQLTKSAALDYAREGIRINAICPGMTYTGLAGAAPTDAVPDGSYLPTPMARWGEPGELASAALFLASDNASFVTGAVLAVDGGYAASGPWLPDIDRVAAQRK</sequence>
<dbReference type="Pfam" id="PF13561">
    <property type="entry name" value="adh_short_C2"/>
    <property type="match status" value="1"/>
</dbReference>
<dbReference type="InterPro" id="IPR020904">
    <property type="entry name" value="Sc_DH/Rdtase_CS"/>
</dbReference>
<dbReference type="PRINTS" id="PR00081">
    <property type="entry name" value="GDHRDH"/>
</dbReference>
<dbReference type="AlphaFoldDB" id="A0A7I9Z7A2"/>
<protein>
    <submittedName>
        <fullName evidence="3">Short chain dehydrogenase</fullName>
    </submittedName>
</protein>
<dbReference type="GO" id="GO:0016491">
    <property type="term" value="F:oxidoreductase activity"/>
    <property type="evidence" value="ECO:0007669"/>
    <property type="project" value="UniProtKB-KW"/>
</dbReference>
<dbReference type="Proteomes" id="UP000465301">
    <property type="component" value="Unassembled WGS sequence"/>
</dbReference>
<reference evidence="3 4" key="1">
    <citation type="journal article" date="2019" name="Emerg. Microbes Infect.">
        <title>Comprehensive subspecies identification of 175 nontuberculous mycobacteria species based on 7547 genomic profiles.</title>
        <authorList>
            <person name="Matsumoto Y."/>
            <person name="Kinjo T."/>
            <person name="Motooka D."/>
            <person name="Nabeya D."/>
            <person name="Jung N."/>
            <person name="Uechi K."/>
            <person name="Horii T."/>
            <person name="Iida T."/>
            <person name="Fujita J."/>
            <person name="Nakamura S."/>
        </authorList>
    </citation>
    <scope>NUCLEOTIDE SEQUENCE [LARGE SCALE GENOMIC DNA]</scope>
    <source>
        <strain evidence="3 4">JCM 30726</strain>
    </source>
</reference>
<dbReference type="PANTHER" id="PTHR24321:SF8">
    <property type="entry name" value="ESTRADIOL 17-BETA-DEHYDROGENASE 8-RELATED"/>
    <property type="match status" value="1"/>
</dbReference>
<accession>A0A7I9Z7A2</accession>
<gene>
    <name evidence="3" type="ORF">MTIM_26010</name>
</gene>
<dbReference type="InterPro" id="IPR036291">
    <property type="entry name" value="NAD(P)-bd_dom_sf"/>
</dbReference>
<dbReference type="RefSeq" id="WP_163709934.1">
    <property type="nucleotide sequence ID" value="NZ_BLLA01000001.1"/>
</dbReference>
<dbReference type="SUPFAM" id="SSF51735">
    <property type="entry name" value="NAD(P)-binding Rossmann-fold domains"/>
    <property type="match status" value="1"/>
</dbReference>
<evidence type="ECO:0000313" key="3">
    <source>
        <dbReference type="EMBL" id="GFG96722.1"/>
    </source>
</evidence>
<dbReference type="PRINTS" id="PR00080">
    <property type="entry name" value="SDRFAMILY"/>
</dbReference>
<dbReference type="PANTHER" id="PTHR24321">
    <property type="entry name" value="DEHYDROGENASES, SHORT CHAIN"/>
    <property type="match status" value="1"/>
</dbReference>
<dbReference type="NCBIfam" id="NF005559">
    <property type="entry name" value="PRK07231.1"/>
    <property type="match status" value="1"/>
</dbReference>
<organism evidence="3 4">
    <name type="scientific">Mycobacterium timonense</name>
    <dbReference type="NCBI Taxonomy" id="701043"/>
    <lineage>
        <taxon>Bacteria</taxon>
        <taxon>Bacillati</taxon>
        <taxon>Actinomycetota</taxon>
        <taxon>Actinomycetes</taxon>
        <taxon>Mycobacteriales</taxon>
        <taxon>Mycobacteriaceae</taxon>
        <taxon>Mycobacterium</taxon>
        <taxon>Mycobacterium avium complex (MAC)</taxon>
    </lineage>
</organism>
<evidence type="ECO:0000256" key="2">
    <source>
        <dbReference type="ARBA" id="ARBA00023002"/>
    </source>
</evidence>